<evidence type="ECO:0008006" key="4">
    <source>
        <dbReference type="Google" id="ProtNLM"/>
    </source>
</evidence>
<comment type="caution">
    <text evidence="2">The sequence shown here is derived from an EMBL/GenBank/DDBJ whole genome shotgun (WGS) entry which is preliminary data.</text>
</comment>
<evidence type="ECO:0000313" key="3">
    <source>
        <dbReference type="Proteomes" id="UP001595855"/>
    </source>
</evidence>
<keyword evidence="3" id="KW-1185">Reference proteome</keyword>
<gene>
    <name evidence="2" type="ORF">ACFPRC_35645</name>
</gene>
<dbReference type="EMBL" id="JBHSJO010000001">
    <property type="protein sequence ID" value="MFC5020167.1"/>
    <property type="molecule type" value="Genomic_DNA"/>
</dbReference>
<reference evidence="3" key="1">
    <citation type="journal article" date="2019" name="Int. J. Syst. Evol. Microbiol.">
        <title>The Global Catalogue of Microorganisms (GCM) 10K type strain sequencing project: providing services to taxonomists for standard genome sequencing and annotation.</title>
        <authorList>
            <consortium name="The Broad Institute Genomics Platform"/>
            <consortium name="The Broad Institute Genome Sequencing Center for Infectious Disease"/>
            <person name="Wu L."/>
            <person name="Ma J."/>
        </authorList>
    </citation>
    <scope>NUCLEOTIDE SEQUENCE [LARGE SCALE GENOMIC DNA]</scope>
    <source>
        <strain evidence="3">CGMCC 4.1542</strain>
    </source>
</reference>
<name>A0ABV9X8W4_9ACTN</name>
<dbReference type="RefSeq" id="WP_271413865.1">
    <property type="nucleotide sequence ID" value="NZ_BAAATN010000042.1"/>
</dbReference>
<dbReference type="Proteomes" id="UP001595855">
    <property type="component" value="Unassembled WGS sequence"/>
</dbReference>
<sequence length="121" mass="12837">MQRGGRIAGPDPATPALPDGPQAPLVVEVDRLVGRDGDVGLGLGGQRVKVAAPLAGQQVTLRFDGQLMHVIADGLVVKTLPAPIPPEQRAQISGVRSPHTAISRRRRRPCGLSAKCRWTAW</sequence>
<evidence type="ECO:0000256" key="1">
    <source>
        <dbReference type="SAM" id="MobiDB-lite"/>
    </source>
</evidence>
<proteinExistence type="predicted"/>
<organism evidence="2 3">
    <name type="scientific">Streptomyces lienomycini</name>
    <dbReference type="NCBI Taxonomy" id="284035"/>
    <lineage>
        <taxon>Bacteria</taxon>
        <taxon>Bacillati</taxon>
        <taxon>Actinomycetota</taxon>
        <taxon>Actinomycetes</taxon>
        <taxon>Kitasatosporales</taxon>
        <taxon>Streptomycetaceae</taxon>
        <taxon>Streptomyces</taxon>
    </lineage>
</organism>
<accession>A0ABV9X8W4</accession>
<feature type="region of interest" description="Disordered" evidence="1">
    <location>
        <begin position="1"/>
        <end position="22"/>
    </location>
</feature>
<evidence type="ECO:0000313" key="2">
    <source>
        <dbReference type="EMBL" id="MFC5020167.1"/>
    </source>
</evidence>
<protein>
    <recommendedName>
        <fullName evidence="4">Transposase</fullName>
    </recommendedName>
</protein>